<keyword evidence="3" id="KW-1185">Reference proteome</keyword>
<evidence type="ECO:0000313" key="3">
    <source>
        <dbReference type="Proteomes" id="UP000029781"/>
    </source>
</evidence>
<protein>
    <submittedName>
        <fullName evidence="2">Uncharacterized protein</fullName>
    </submittedName>
</protein>
<sequence>MEYSEDMATSIQDLKARHNNNSENLGHKIEHQLDNFDYQPDVIPQSTLQKAPPLRQGQLENFNTHQVINSSNYYPPINRGYIPHSHPSQHPPYISSHSSQTLPPKLKKDFTFIEGILNGVYQRIIDPIILTILFIIFAHRITAKGSNPYLPFVSDSPSTDLVSLGFRGFVVSVLYLIIKSML</sequence>
<dbReference type="KEGG" id="vg:9887764"/>
<keyword evidence="1" id="KW-0812">Transmembrane</keyword>
<feature type="transmembrane region" description="Helical" evidence="1">
    <location>
        <begin position="124"/>
        <end position="141"/>
    </location>
</feature>
<keyword evidence="1" id="KW-1133">Transmembrane helix</keyword>
<organismHost>
    <name type="scientific">Cafeteria roenbergensis</name>
    <name type="common">Marine flagellate</name>
    <dbReference type="NCBI Taxonomy" id="33653"/>
</organismHost>
<evidence type="ECO:0000256" key="1">
    <source>
        <dbReference type="SAM" id="Phobius"/>
    </source>
</evidence>
<organism evidence="2 3">
    <name type="scientific">Cafeteria roenbergensis virus (strain BV-PW1)</name>
    <name type="common">CroV</name>
    <dbReference type="NCBI Taxonomy" id="693272"/>
    <lineage>
        <taxon>Viruses</taxon>
        <taxon>Varidnaviria</taxon>
        <taxon>Bamfordvirae</taxon>
        <taxon>Nucleocytoviricota</taxon>
        <taxon>Megaviricetes</taxon>
        <taxon>Imitervirales</taxon>
        <taxon>Mimiviridae</taxon>
        <taxon>Aliimimivirinae</taxon>
        <taxon>Rheavirus</taxon>
        <taxon>Rheavirus sinusmexicani</taxon>
    </lineage>
</organism>
<dbReference type="GeneID" id="9887764"/>
<dbReference type="Proteomes" id="UP000029781">
    <property type="component" value="Segment"/>
</dbReference>
<evidence type="ECO:0000313" key="2">
    <source>
        <dbReference type="EMBL" id="ADO67395.1"/>
    </source>
</evidence>
<reference evidence="2 3" key="1">
    <citation type="journal article" date="2010" name="Proc. Natl. Acad. Sci. U.S.A.">
        <title>Giant virus with a remarkable complement of genes infects marine zooplankton.</title>
        <authorList>
            <person name="Fischer M.G."/>
            <person name="Allen M.J."/>
            <person name="Wilson W.H."/>
            <person name="Suttle C.A."/>
        </authorList>
    </citation>
    <scope>NUCLEOTIDE SEQUENCE [LARGE SCALE GENOMIC DNA]</scope>
    <source>
        <strain evidence="2 3">BV-PW1</strain>
    </source>
</reference>
<dbReference type="RefSeq" id="YP_003969994.1">
    <property type="nucleotide sequence ID" value="NC_014637.1"/>
</dbReference>
<feature type="transmembrane region" description="Helical" evidence="1">
    <location>
        <begin position="161"/>
        <end position="178"/>
    </location>
</feature>
<keyword evidence="1" id="KW-0472">Membrane</keyword>
<dbReference type="EMBL" id="GU244497">
    <property type="protein sequence ID" value="ADO67395.1"/>
    <property type="molecule type" value="Genomic_DNA"/>
</dbReference>
<name>E3T5D2_CROVB</name>
<gene>
    <name evidence="2" type="ORF">crov361</name>
</gene>
<accession>E3T5D2</accession>
<proteinExistence type="predicted"/>